<sequence>MHFDIAPPPHGGDLETWQRQFNEAMHWLDLSSACNREPWPIPALDPRLWYELPDQVRLYQAAQEFFGVSPIAVGAGTQQLIEVLPPLFESQGVGKTVMVPLVGYQEHGFCWQKWGYTLHHYESVSELLERDWDVAVVIHPNNPTGELVSEALKQALQHRLSLSPSRRLIVDEAFMDASPESSWLRGTLPEQCVVLRSVGKFFGLAGARVGFAFGAESLRTPLRALCGPWPVATPALELVARALEDRAWQVEASASIEERNAYFAAHIVPKLNTLFDSQERSNTALFSTWRTTPEQAKKAFEALHGVGIHIRLGQGWVRVSLPAGHEMNRLNQALVKLLQGHQLKELG</sequence>
<evidence type="ECO:0000313" key="5">
    <source>
        <dbReference type="EMBL" id="RDL44241.1"/>
    </source>
</evidence>
<feature type="domain" description="Aminotransferase class I/classII large" evidence="4">
    <location>
        <begin position="58"/>
        <end position="336"/>
    </location>
</feature>
<gene>
    <name evidence="5" type="ORF">DN730_10790</name>
</gene>
<evidence type="ECO:0000313" key="6">
    <source>
        <dbReference type="Proteomes" id="UP000254326"/>
    </source>
</evidence>
<dbReference type="InterPro" id="IPR015421">
    <property type="entry name" value="PyrdxlP-dep_Trfase_major"/>
</dbReference>
<dbReference type="Proteomes" id="UP000254326">
    <property type="component" value="Unassembled WGS sequence"/>
</dbReference>
<dbReference type="InterPro" id="IPR015424">
    <property type="entry name" value="PyrdxlP-dep_Trfase"/>
</dbReference>
<dbReference type="SUPFAM" id="SSF53383">
    <property type="entry name" value="PLP-dependent transferases"/>
    <property type="match status" value="1"/>
</dbReference>
<dbReference type="PANTHER" id="PTHR42885:SF1">
    <property type="entry name" value="THREONINE-PHOSPHATE DECARBOXYLASE"/>
    <property type="match status" value="1"/>
</dbReference>
<dbReference type="Gene3D" id="3.40.640.10">
    <property type="entry name" value="Type I PLP-dependent aspartate aminotransferase-like (Major domain)"/>
    <property type="match status" value="1"/>
</dbReference>
<keyword evidence="3 5" id="KW-0032">Aminotransferase</keyword>
<keyword evidence="3 5" id="KW-0808">Transferase</keyword>
<comment type="caution">
    <text evidence="5">The sequence shown here is derived from an EMBL/GenBank/DDBJ whole genome shotgun (WGS) entry which is preliminary data.</text>
</comment>
<evidence type="ECO:0000259" key="4">
    <source>
        <dbReference type="Pfam" id="PF00155"/>
    </source>
</evidence>
<dbReference type="EC" id="2.6.1.-" evidence="3"/>
<dbReference type="InterPro" id="IPR015422">
    <property type="entry name" value="PyrdxlP-dep_Trfase_small"/>
</dbReference>
<dbReference type="PROSITE" id="PS00105">
    <property type="entry name" value="AA_TRANSFER_CLASS_1"/>
    <property type="match status" value="1"/>
</dbReference>
<organism evidence="5 6">
    <name type="scientific">Marinomonas piezotolerans</name>
    <dbReference type="NCBI Taxonomy" id="2213058"/>
    <lineage>
        <taxon>Bacteria</taxon>
        <taxon>Pseudomonadati</taxon>
        <taxon>Pseudomonadota</taxon>
        <taxon>Gammaproteobacteria</taxon>
        <taxon>Oceanospirillales</taxon>
        <taxon>Oceanospirillaceae</taxon>
        <taxon>Marinomonas</taxon>
    </lineage>
</organism>
<dbReference type="PANTHER" id="PTHR42885">
    <property type="entry name" value="HISTIDINOL-PHOSPHATE AMINOTRANSFERASE-RELATED"/>
    <property type="match status" value="1"/>
</dbReference>
<dbReference type="Gene3D" id="3.90.1150.10">
    <property type="entry name" value="Aspartate Aminotransferase, domain 1"/>
    <property type="match status" value="1"/>
</dbReference>
<keyword evidence="2" id="KW-0663">Pyridoxal phosphate</keyword>
<dbReference type="CDD" id="cd00609">
    <property type="entry name" value="AAT_like"/>
    <property type="match status" value="1"/>
</dbReference>
<dbReference type="Pfam" id="PF00155">
    <property type="entry name" value="Aminotran_1_2"/>
    <property type="match status" value="1"/>
</dbReference>
<reference evidence="5 6" key="1">
    <citation type="submission" date="2018-06" db="EMBL/GenBank/DDBJ databases">
        <title>Marinomonas sp. YLB-05 draft genome sequence.</title>
        <authorList>
            <person name="Yu L."/>
            <person name="Tang X."/>
        </authorList>
    </citation>
    <scope>NUCLEOTIDE SEQUENCE [LARGE SCALE GENOMIC DNA]</scope>
    <source>
        <strain evidence="5 6">YLB-05</strain>
    </source>
</reference>
<protein>
    <recommendedName>
        <fullName evidence="3">Aminotransferase</fullName>
        <ecNumber evidence="3">2.6.1.-</ecNumber>
    </recommendedName>
</protein>
<dbReference type="AlphaFoldDB" id="A0A370U8Y0"/>
<name>A0A370U8Y0_9GAMM</name>
<keyword evidence="6" id="KW-1185">Reference proteome</keyword>
<evidence type="ECO:0000256" key="1">
    <source>
        <dbReference type="ARBA" id="ARBA00001933"/>
    </source>
</evidence>
<evidence type="ECO:0000256" key="3">
    <source>
        <dbReference type="RuleBase" id="RU000481"/>
    </source>
</evidence>
<dbReference type="EMBL" id="QKRA01000004">
    <property type="protein sequence ID" value="RDL44241.1"/>
    <property type="molecule type" value="Genomic_DNA"/>
</dbReference>
<dbReference type="GO" id="GO:0008483">
    <property type="term" value="F:transaminase activity"/>
    <property type="evidence" value="ECO:0007669"/>
    <property type="project" value="UniProtKB-KW"/>
</dbReference>
<dbReference type="GO" id="GO:0030170">
    <property type="term" value="F:pyridoxal phosphate binding"/>
    <property type="evidence" value="ECO:0007669"/>
    <property type="project" value="InterPro"/>
</dbReference>
<dbReference type="InterPro" id="IPR004838">
    <property type="entry name" value="NHTrfase_class1_PyrdxlP-BS"/>
</dbReference>
<evidence type="ECO:0000256" key="2">
    <source>
        <dbReference type="ARBA" id="ARBA00022898"/>
    </source>
</evidence>
<comment type="similarity">
    <text evidence="3">Belongs to the class-I pyridoxal-phosphate-dependent aminotransferase family.</text>
</comment>
<dbReference type="InterPro" id="IPR004839">
    <property type="entry name" value="Aminotransferase_I/II_large"/>
</dbReference>
<accession>A0A370U8Y0</accession>
<comment type="cofactor">
    <cofactor evidence="1 3">
        <name>pyridoxal 5'-phosphate</name>
        <dbReference type="ChEBI" id="CHEBI:597326"/>
    </cofactor>
</comment>
<proteinExistence type="inferred from homology"/>
<dbReference type="OrthoDB" id="9799304at2"/>